<evidence type="ECO:0000313" key="8">
    <source>
        <dbReference type="EMBL" id="SDO45727.1"/>
    </source>
</evidence>
<dbReference type="SUPFAM" id="SSF53383">
    <property type="entry name" value="PLP-dependent transferases"/>
    <property type="match status" value="1"/>
</dbReference>
<evidence type="ECO:0000313" key="9">
    <source>
        <dbReference type="Proteomes" id="UP000199075"/>
    </source>
</evidence>
<dbReference type="AlphaFoldDB" id="A0A1H0JPN6"/>
<comment type="cofactor">
    <cofactor evidence="1 6">
        <name>pyridoxal 5'-phosphate</name>
        <dbReference type="ChEBI" id="CHEBI:597326"/>
    </cofactor>
</comment>
<dbReference type="InterPro" id="IPR004839">
    <property type="entry name" value="Aminotransferase_I/II_large"/>
</dbReference>
<feature type="domain" description="Aminotransferase class I/classII large" evidence="7">
    <location>
        <begin position="31"/>
        <end position="379"/>
    </location>
</feature>
<dbReference type="Gene3D" id="3.40.640.10">
    <property type="entry name" value="Type I PLP-dependent aspartate aminotransferase-like (Major domain)"/>
    <property type="match status" value="1"/>
</dbReference>
<evidence type="ECO:0000256" key="5">
    <source>
        <dbReference type="ARBA" id="ARBA00022898"/>
    </source>
</evidence>
<keyword evidence="3 6" id="KW-0032">Aminotransferase</keyword>
<keyword evidence="4 6" id="KW-0808">Transferase</keyword>
<dbReference type="Proteomes" id="UP000199075">
    <property type="component" value="Unassembled WGS sequence"/>
</dbReference>
<dbReference type="STRING" id="419597.SAMN04487957_106197"/>
<dbReference type="GO" id="GO:0030170">
    <property type="term" value="F:pyridoxal phosphate binding"/>
    <property type="evidence" value="ECO:0007669"/>
    <property type="project" value="InterPro"/>
</dbReference>
<evidence type="ECO:0000256" key="1">
    <source>
        <dbReference type="ARBA" id="ARBA00001933"/>
    </source>
</evidence>
<proteinExistence type="inferred from homology"/>
<gene>
    <name evidence="8" type="ORF">SAMN04487957_106197</name>
</gene>
<dbReference type="NCBIfam" id="NF006514">
    <property type="entry name" value="PRK08960.1"/>
    <property type="match status" value="1"/>
</dbReference>
<dbReference type="Pfam" id="PF00155">
    <property type="entry name" value="Aminotran_1_2"/>
    <property type="match status" value="1"/>
</dbReference>
<dbReference type="InterPro" id="IPR050596">
    <property type="entry name" value="AspAT/PAT-like"/>
</dbReference>
<dbReference type="RefSeq" id="WP_089679290.1">
    <property type="nucleotide sequence ID" value="NZ_FNIV01000006.1"/>
</dbReference>
<evidence type="ECO:0000256" key="3">
    <source>
        <dbReference type="ARBA" id="ARBA00022576"/>
    </source>
</evidence>
<keyword evidence="5" id="KW-0663">Pyridoxal phosphate</keyword>
<reference evidence="9" key="1">
    <citation type="submission" date="2016-10" db="EMBL/GenBank/DDBJ databases">
        <authorList>
            <person name="Varghese N."/>
            <person name="Submissions S."/>
        </authorList>
    </citation>
    <scope>NUCLEOTIDE SEQUENCE [LARGE SCALE GENOMIC DNA]</scope>
    <source>
        <strain evidence="9">CGMCC 1.6444</strain>
    </source>
</reference>
<evidence type="ECO:0000259" key="7">
    <source>
        <dbReference type="Pfam" id="PF00155"/>
    </source>
</evidence>
<dbReference type="PANTHER" id="PTHR46383">
    <property type="entry name" value="ASPARTATE AMINOTRANSFERASE"/>
    <property type="match status" value="1"/>
</dbReference>
<comment type="similarity">
    <text evidence="2 6">Belongs to the class-I pyridoxal-phosphate-dependent aminotransferase family.</text>
</comment>
<dbReference type="PANTHER" id="PTHR46383:SF2">
    <property type="entry name" value="AMINOTRANSFERASE"/>
    <property type="match status" value="1"/>
</dbReference>
<dbReference type="InterPro" id="IPR015421">
    <property type="entry name" value="PyrdxlP-dep_Trfase_major"/>
</dbReference>
<name>A0A1H0JPN6_9GAMM</name>
<evidence type="ECO:0000256" key="6">
    <source>
        <dbReference type="RuleBase" id="RU000481"/>
    </source>
</evidence>
<evidence type="ECO:0000256" key="2">
    <source>
        <dbReference type="ARBA" id="ARBA00007441"/>
    </source>
</evidence>
<dbReference type="GO" id="GO:0006520">
    <property type="term" value="P:amino acid metabolic process"/>
    <property type="evidence" value="ECO:0007669"/>
    <property type="project" value="InterPro"/>
</dbReference>
<evidence type="ECO:0000256" key="4">
    <source>
        <dbReference type="ARBA" id="ARBA00022679"/>
    </source>
</evidence>
<dbReference type="InterPro" id="IPR015424">
    <property type="entry name" value="PyrdxlP-dep_Trfase"/>
</dbReference>
<dbReference type="InterPro" id="IPR004838">
    <property type="entry name" value="NHTrfase_class1_PyrdxlP-BS"/>
</dbReference>
<organism evidence="8 9">
    <name type="scientific">Halomonas shengliensis</name>
    <dbReference type="NCBI Taxonomy" id="419597"/>
    <lineage>
        <taxon>Bacteria</taxon>
        <taxon>Pseudomonadati</taxon>
        <taxon>Pseudomonadota</taxon>
        <taxon>Gammaproteobacteria</taxon>
        <taxon>Oceanospirillales</taxon>
        <taxon>Halomonadaceae</taxon>
        <taxon>Halomonas</taxon>
    </lineage>
</organism>
<accession>A0A1H0JPN6</accession>
<dbReference type="OrthoDB" id="9763453at2"/>
<dbReference type="EC" id="2.6.1.-" evidence="6"/>
<dbReference type="GO" id="GO:0008483">
    <property type="term" value="F:transaminase activity"/>
    <property type="evidence" value="ECO:0007669"/>
    <property type="project" value="UniProtKB-KW"/>
</dbReference>
<dbReference type="PROSITE" id="PS00105">
    <property type="entry name" value="AA_TRANSFER_CLASS_1"/>
    <property type="match status" value="1"/>
</dbReference>
<protein>
    <recommendedName>
        <fullName evidence="6">Aminotransferase</fullName>
        <ecNumber evidence="6">2.6.1.-</ecNumber>
    </recommendedName>
</protein>
<sequence length="386" mass="41312">MAWSPRIDRIAPFRVMSLLETAQAREAAGHDVIHLEVGEPDFATPEPVVAAGQAALAAGHTRYTPAAGLPALREAIAGHYAEHFGAEVDPRRILVTPGASGALLLASQLLAGPGDRVLMADPNYPCNRHFMALAGVEVDTVPVGPESGWQLDAELVAAHWRDATRLAMLATPSNPTGHMLDAGRLAAVAETVAARGGALLVDEIYQGLCYDLAPLSVASVTPDAFVVNSFSKYFGMTGWRLGWLLAPEAAVEPLTRLAQNVFLAAPTPAQHAALAAFTPECREILEARRAELGRRRDALLGGLARLGLAPSLPPQGAFYLWLDISRYSDDSQAFCRRLLEEENVAITPGIDFAVAGGERHVRIAFTTGIARLEEAVARLERFLARQ</sequence>
<dbReference type="EMBL" id="FNIV01000006">
    <property type="protein sequence ID" value="SDO45727.1"/>
    <property type="molecule type" value="Genomic_DNA"/>
</dbReference>
<dbReference type="CDD" id="cd00609">
    <property type="entry name" value="AAT_like"/>
    <property type="match status" value="1"/>
</dbReference>
<keyword evidence="9" id="KW-1185">Reference proteome</keyword>